<dbReference type="HOGENOM" id="CLU_2673507_0_0_1"/>
<dbReference type="InParanoid" id="K1PZC4"/>
<dbReference type="EMBL" id="JH816821">
    <property type="protein sequence ID" value="EKC21915.1"/>
    <property type="molecule type" value="Genomic_DNA"/>
</dbReference>
<sequence length="75" mass="8121">MLAPQASLLVGLAAVLCQTTSHRAQEIPYLYSVPHLPVSSELGLGEKHYPTESTHRTSHASGAKLQLKKLRLAFA</sequence>
<proteinExistence type="predicted"/>
<dbReference type="AlphaFoldDB" id="K1PZC4"/>
<name>K1PZC4_MAGGI</name>
<gene>
    <name evidence="1" type="ORF">CGI_10003129</name>
</gene>
<evidence type="ECO:0000313" key="1">
    <source>
        <dbReference type="EMBL" id="EKC21915.1"/>
    </source>
</evidence>
<reference evidence="1" key="1">
    <citation type="journal article" date="2012" name="Nature">
        <title>The oyster genome reveals stress adaptation and complexity of shell formation.</title>
        <authorList>
            <person name="Zhang G."/>
            <person name="Fang X."/>
            <person name="Guo X."/>
            <person name="Li L."/>
            <person name="Luo R."/>
            <person name="Xu F."/>
            <person name="Yang P."/>
            <person name="Zhang L."/>
            <person name="Wang X."/>
            <person name="Qi H."/>
            <person name="Xiong Z."/>
            <person name="Que H."/>
            <person name="Xie Y."/>
            <person name="Holland P.W."/>
            <person name="Paps J."/>
            <person name="Zhu Y."/>
            <person name="Wu F."/>
            <person name="Chen Y."/>
            <person name="Wang J."/>
            <person name="Peng C."/>
            <person name="Meng J."/>
            <person name="Yang L."/>
            <person name="Liu J."/>
            <person name="Wen B."/>
            <person name="Zhang N."/>
            <person name="Huang Z."/>
            <person name="Zhu Q."/>
            <person name="Feng Y."/>
            <person name="Mount A."/>
            <person name="Hedgecock D."/>
            <person name="Xu Z."/>
            <person name="Liu Y."/>
            <person name="Domazet-Loso T."/>
            <person name="Du Y."/>
            <person name="Sun X."/>
            <person name="Zhang S."/>
            <person name="Liu B."/>
            <person name="Cheng P."/>
            <person name="Jiang X."/>
            <person name="Li J."/>
            <person name="Fan D."/>
            <person name="Wang W."/>
            <person name="Fu W."/>
            <person name="Wang T."/>
            <person name="Wang B."/>
            <person name="Zhang J."/>
            <person name="Peng Z."/>
            <person name="Li Y."/>
            <person name="Li N."/>
            <person name="Wang J."/>
            <person name="Chen M."/>
            <person name="He Y."/>
            <person name="Tan F."/>
            <person name="Song X."/>
            <person name="Zheng Q."/>
            <person name="Huang R."/>
            <person name="Yang H."/>
            <person name="Du X."/>
            <person name="Chen L."/>
            <person name="Yang M."/>
            <person name="Gaffney P.M."/>
            <person name="Wang S."/>
            <person name="Luo L."/>
            <person name="She Z."/>
            <person name="Ming Y."/>
            <person name="Huang W."/>
            <person name="Zhang S."/>
            <person name="Huang B."/>
            <person name="Zhang Y."/>
            <person name="Qu T."/>
            <person name="Ni P."/>
            <person name="Miao G."/>
            <person name="Wang J."/>
            <person name="Wang Q."/>
            <person name="Steinberg C.E."/>
            <person name="Wang H."/>
            <person name="Li N."/>
            <person name="Qian L."/>
            <person name="Zhang G."/>
            <person name="Li Y."/>
            <person name="Yang H."/>
            <person name="Liu X."/>
            <person name="Wang J."/>
            <person name="Yin Y."/>
            <person name="Wang J."/>
        </authorList>
    </citation>
    <scope>NUCLEOTIDE SEQUENCE [LARGE SCALE GENOMIC DNA]</scope>
    <source>
        <strain evidence="1">05x7-T-G4-1.051#20</strain>
    </source>
</reference>
<protein>
    <submittedName>
        <fullName evidence="1">Uncharacterized protein</fullName>
    </submittedName>
</protein>
<accession>K1PZC4</accession>
<organism evidence="1">
    <name type="scientific">Magallana gigas</name>
    <name type="common">Pacific oyster</name>
    <name type="synonym">Crassostrea gigas</name>
    <dbReference type="NCBI Taxonomy" id="29159"/>
    <lineage>
        <taxon>Eukaryota</taxon>
        <taxon>Metazoa</taxon>
        <taxon>Spiralia</taxon>
        <taxon>Lophotrochozoa</taxon>
        <taxon>Mollusca</taxon>
        <taxon>Bivalvia</taxon>
        <taxon>Autobranchia</taxon>
        <taxon>Pteriomorphia</taxon>
        <taxon>Ostreida</taxon>
        <taxon>Ostreoidea</taxon>
        <taxon>Ostreidae</taxon>
        <taxon>Magallana</taxon>
    </lineage>
</organism>